<feature type="signal peptide" evidence="1">
    <location>
        <begin position="1"/>
        <end position="17"/>
    </location>
</feature>
<dbReference type="STRING" id="526218.Sterm_1387"/>
<accession>D1AHL6</accession>
<keyword evidence="3" id="KW-1185">Reference proteome</keyword>
<reference evidence="2 3" key="2">
    <citation type="journal article" date="2010" name="Stand. Genomic Sci.">
        <title>Complete genome sequence of Sebaldella termitidis type strain (NCTC 11300).</title>
        <authorList>
            <person name="Harmon-Smith M."/>
            <person name="Celia L."/>
            <person name="Chertkov O."/>
            <person name="Lapidus A."/>
            <person name="Copeland A."/>
            <person name="Glavina Del Rio T."/>
            <person name="Nolan M."/>
            <person name="Lucas S."/>
            <person name="Tice H."/>
            <person name="Cheng J.F."/>
            <person name="Han C."/>
            <person name="Detter J.C."/>
            <person name="Bruce D."/>
            <person name="Goodwin L."/>
            <person name="Pitluck S."/>
            <person name="Pati A."/>
            <person name="Liolios K."/>
            <person name="Ivanova N."/>
            <person name="Mavromatis K."/>
            <person name="Mikhailova N."/>
            <person name="Chen A."/>
            <person name="Palaniappan K."/>
            <person name="Land M."/>
            <person name="Hauser L."/>
            <person name="Chang Y.J."/>
            <person name="Jeffries C.D."/>
            <person name="Brettin T."/>
            <person name="Goker M."/>
            <person name="Beck B."/>
            <person name="Bristow J."/>
            <person name="Eisen J.A."/>
            <person name="Markowitz V."/>
            <person name="Hugenholtz P."/>
            <person name="Kyrpides N.C."/>
            <person name="Klenk H.P."/>
            <person name="Chen F."/>
        </authorList>
    </citation>
    <scope>NUCLEOTIDE SEQUENCE [LARGE SCALE GENOMIC DNA]</scope>
    <source>
        <strain evidence="3">ATCC 33386 / NCTC 11300</strain>
    </source>
</reference>
<gene>
    <name evidence="2" type="ordered locus">Sterm_1387</name>
</gene>
<dbReference type="RefSeq" id="WP_012860846.1">
    <property type="nucleotide sequence ID" value="NC_013517.1"/>
</dbReference>
<dbReference type="HOGENOM" id="CLU_1228183_0_0_0"/>
<dbReference type="KEGG" id="str:Sterm_1387"/>
<protein>
    <submittedName>
        <fullName evidence="2">Uncharacterized protein</fullName>
    </submittedName>
</protein>
<feature type="chain" id="PRO_5003019693" evidence="1">
    <location>
        <begin position="18"/>
        <end position="204"/>
    </location>
</feature>
<evidence type="ECO:0000313" key="3">
    <source>
        <dbReference type="Proteomes" id="UP000000845"/>
    </source>
</evidence>
<reference evidence="3" key="1">
    <citation type="submission" date="2009-09" db="EMBL/GenBank/DDBJ databases">
        <title>The complete chromosome of Sebaldella termitidis ATCC 33386.</title>
        <authorList>
            <consortium name="US DOE Joint Genome Institute (JGI-PGF)"/>
            <person name="Lucas S."/>
            <person name="Copeland A."/>
            <person name="Lapidus A."/>
            <person name="Glavina del Rio T."/>
            <person name="Dalin E."/>
            <person name="Tice H."/>
            <person name="Bruce D."/>
            <person name="Goodwin L."/>
            <person name="Pitluck S."/>
            <person name="Kyrpides N."/>
            <person name="Mavromatis K."/>
            <person name="Ivanova N."/>
            <person name="Mikhailova N."/>
            <person name="Sims D."/>
            <person name="Meincke L."/>
            <person name="Brettin T."/>
            <person name="Detter J.C."/>
            <person name="Han C."/>
            <person name="Larimer F."/>
            <person name="Land M."/>
            <person name="Hauser L."/>
            <person name="Markowitz V."/>
            <person name="Cheng J.F."/>
            <person name="Hugenholtz P."/>
            <person name="Woyke T."/>
            <person name="Wu D."/>
            <person name="Eisen J.A."/>
        </authorList>
    </citation>
    <scope>NUCLEOTIDE SEQUENCE [LARGE SCALE GENOMIC DNA]</scope>
    <source>
        <strain evidence="3">ATCC 33386 / NCTC 11300</strain>
    </source>
</reference>
<organism evidence="2 3">
    <name type="scientific">Sebaldella termitidis (strain ATCC 33386 / NCTC 11300)</name>
    <dbReference type="NCBI Taxonomy" id="526218"/>
    <lineage>
        <taxon>Bacteria</taxon>
        <taxon>Fusobacteriati</taxon>
        <taxon>Fusobacteriota</taxon>
        <taxon>Fusobacteriia</taxon>
        <taxon>Fusobacteriales</taxon>
        <taxon>Leptotrichiaceae</taxon>
        <taxon>Sebaldella</taxon>
    </lineage>
</organism>
<keyword evidence="1" id="KW-0732">Signal</keyword>
<name>D1AHL6_SEBTE</name>
<dbReference type="Proteomes" id="UP000000845">
    <property type="component" value="Chromosome"/>
</dbReference>
<sequence>MKKVTLIIGLLAFIVLAVGSVDSDTETTDSTVTESIATDEIKTVFKELGISDNFRIEPDPSLDNLIEDNTKGYRIKADYIGNAILYLKEDGTISSIRYADKYMFKNGKVVDKITNYIVTEEEANKIRNMTIKAMKDILVSPNSAKFKNLDEWRFEKKKNIITSQSEVTSKNAFGVEVRNEFQIKYDIKNGIVKSFILDGTEYID</sequence>
<evidence type="ECO:0000313" key="2">
    <source>
        <dbReference type="EMBL" id="ACZ08250.1"/>
    </source>
</evidence>
<evidence type="ECO:0000256" key="1">
    <source>
        <dbReference type="SAM" id="SignalP"/>
    </source>
</evidence>
<dbReference type="EMBL" id="CP001739">
    <property type="protein sequence ID" value="ACZ08250.1"/>
    <property type="molecule type" value="Genomic_DNA"/>
</dbReference>
<proteinExistence type="predicted"/>
<dbReference type="AlphaFoldDB" id="D1AHL6"/>